<evidence type="ECO:0000256" key="5">
    <source>
        <dbReference type="ARBA" id="ARBA00022741"/>
    </source>
</evidence>
<comment type="catalytic activity">
    <reaction evidence="2">
        <text>(6R)-NADPHX = (6S)-NADPHX</text>
        <dbReference type="Rhea" id="RHEA:32227"/>
        <dbReference type="ChEBI" id="CHEBI:64076"/>
        <dbReference type="ChEBI" id="CHEBI:64077"/>
        <dbReference type="EC" id="5.1.99.6"/>
    </reaction>
</comment>
<dbReference type="GO" id="GO:0000166">
    <property type="term" value="F:nucleotide binding"/>
    <property type="evidence" value="ECO:0007669"/>
    <property type="project" value="UniProtKB-KW"/>
</dbReference>
<evidence type="ECO:0000256" key="6">
    <source>
        <dbReference type="ARBA" id="ARBA00022857"/>
    </source>
</evidence>
<evidence type="ECO:0000313" key="12">
    <source>
        <dbReference type="Proteomes" id="UP000011185"/>
    </source>
</evidence>
<dbReference type="OrthoDB" id="10064708at2759"/>
<dbReference type="InterPro" id="IPR004443">
    <property type="entry name" value="YjeF_N_dom"/>
</dbReference>
<evidence type="ECO:0000256" key="7">
    <source>
        <dbReference type="ARBA" id="ARBA00022958"/>
    </source>
</evidence>
<dbReference type="SUPFAM" id="SSF64153">
    <property type="entry name" value="YjeF N-terminal domain-like"/>
    <property type="match status" value="1"/>
</dbReference>
<proteinExistence type="predicted"/>
<dbReference type="PANTHER" id="PTHR13232">
    <property type="entry name" value="NAD(P)H-HYDRATE EPIMERASE"/>
    <property type="match status" value="1"/>
</dbReference>
<dbReference type="InParanoid" id="L7JXI2"/>
<keyword evidence="4" id="KW-0479">Metal-binding</keyword>
<keyword evidence="5" id="KW-0547">Nucleotide-binding</keyword>
<sequence>MKKRASNILVVCGPGNNGSDGLVIARYLKLSGYDVLVFYKKLKHQNLVNIAKSVGVAFTTNWPDDILHYECVIDAMFGFSFKPPLREPFSSIVSCISGHNNVISIDVPSGYEINNEHNNHSFIPKHVVCFVAPKICTKTCKSVFITRCFVPRHIYDDDNDYSKFKSV</sequence>
<dbReference type="FunCoup" id="L7JXI2">
    <property type="interactions" value="16"/>
</dbReference>
<dbReference type="PROSITE" id="PS51385">
    <property type="entry name" value="YJEF_N"/>
    <property type="match status" value="1"/>
</dbReference>
<dbReference type="GO" id="GO:0046872">
    <property type="term" value="F:metal ion binding"/>
    <property type="evidence" value="ECO:0007669"/>
    <property type="project" value="UniProtKB-KW"/>
</dbReference>
<protein>
    <recommendedName>
        <fullName evidence="3">NAD(P)H-hydrate epimerase</fullName>
        <ecNumber evidence="3">5.1.99.6</ecNumber>
    </recommendedName>
</protein>
<evidence type="ECO:0000256" key="4">
    <source>
        <dbReference type="ARBA" id="ARBA00022723"/>
    </source>
</evidence>
<evidence type="ECO:0000256" key="3">
    <source>
        <dbReference type="ARBA" id="ARBA00012228"/>
    </source>
</evidence>
<keyword evidence="7" id="KW-0630">Potassium</keyword>
<dbReference type="InterPro" id="IPR036652">
    <property type="entry name" value="YjeF_N_dom_sf"/>
</dbReference>
<evidence type="ECO:0000256" key="1">
    <source>
        <dbReference type="ARBA" id="ARBA00000013"/>
    </source>
</evidence>
<organism evidence="11 12">
    <name type="scientific">Trachipleistophora hominis</name>
    <name type="common">Microsporidian parasite</name>
    <dbReference type="NCBI Taxonomy" id="72359"/>
    <lineage>
        <taxon>Eukaryota</taxon>
        <taxon>Fungi</taxon>
        <taxon>Fungi incertae sedis</taxon>
        <taxon>Microsporidia</taxon>
        <taxon>Pleistophoridae</taxon>
        <taxon>Trachipleistophora</taxon>
    </lineage>
</organism>
<dbReference type="Proteomes" id="UP000011185">
    <property type="component" value="Unassembled WGS sequence"/>
</dbReference>
<evidence type="ECO:0000256" key="2">
    <source>
        <dbReference type="ARBA" id="ARBA00000909"/>
    </source>
</evidence>
<dbReference type="Gene3D" id="3.40.50.10260">
    <property type="entry name" value="YjeF N-terminal domain"/>
    <property type="match status" value="1"/>
</dbReference>
<dbReference type="GO" id="GO:0052856">
    <property type="term" value="F:NAD(P)HX epimerase activity"/>
    <property type="evidence" value="ECO:0007669"/>
    <property type="project" value="UniProtKB-EC"/>
</dbReference>
<evidence type="ECO:0000259" key="10">
    <source>
        <dbReference type="PROSITE" id="PS51385"/>
    </source>
</evidence>
<evidence type="ECO:0000313" key="11">
    <source>
        <dbReference type="EMBL" id="ELQ76139.1"/>
    </source>
</evidence>
<dbReference type="STRING" id="72359.L7JXI2"/>
<feature type="domain" description="YjeF N-terminal" evidence="10">
    <location>
        <begin position="1"/>
        <end position="156"/>
    </location>
</feature>
<accession>L7JXI2</accession>
<comment type="catalytic activity">
    <reaction evidence="1">
        <text>(6R)-NADHX = (6S)-NADHX</text>
        <dbReference type="Rhea" id="RHEA:32215"/>
        <dbReference type="ChEBI" id="CHEBI:64074"/>
        <dbReference type="ChEBI" id="CHEBI:64075"/>
        <dbReference type="EC" id="5.1.99.6"/>
    </reaction>
</comment>
<dbReference type="EMBL" id="JH993870">
    <property type="protein sequence ID" value="ELQ76139.1"/>
    <property type="molecule type" value="Genomic_DNA"/>
</dbReference>
<dbReference type="NCBIfam" id="TIGR00197">
    <property type="entry name" value="yjeF_nterm"/>
    <property type="match status" value="1"/>
</dbReference>
<keyword evidence="12" id="KW-1185">Reference proteome</keyword>
<gene>
    <name evidence="11" type="ORF">THOM_0900</name>
</gene>
<dbReference type="GO" id="GO:0005739">
    <property type="term" value="C:mitochondrion"/>
    <property type="evidence" value="ECO:0007669"/>
    <property type="project" value="TreeGrafter"/>
</dbReference>
<dbReference type="OMA" id="SMFRGRY"/>
<evidence type="ECO:0000256" key="8">
    <source>
        <dbReference type="ARBA" id="ARBA00023027"/>
    </source>
</evidence>
<keyword evidence="9" id="KW-0413">Isomerase</keyword>
<dbReference type="VEuPathDB" id="MicrosporidiaDB:THOM_0900"/>
<dbReference type="PANTHER" id="PTHR13232:SF10">
    <property type="entry name" value="NAD(P)H-HYDRATE EPIMERASE"/>
    <property type="match status" value="1"/>
</dbReference>
<reference evidence="11 12" key="1">
    <citation type="journal article" date="2012" name="PLoS Pathog.">
        <title>The genome of the obligate intracellular parasite Trachipleistophora hominis: new insights into microsporidian genome dynamics and reductive evolution.</title>
        <authorList>
            <person name="Heinz E."/>
            <person name="Williams T.A."/>
            <person name="Nakjang S."/>
            <person name="Noel C.J."/>
            <person name="Swan D.C."/>
            <person name="Goldberg A.V."/>
            <person name="Harris S.R."/>
            <person name="Weinmaier T."/>
            <person name="Markert S."/>
            <person name="Becher D."/>
            <person name="Bernhardt J."/>
            <person name="Dagan T."/>
            <person name="Hacker C."/>
            <person name="Lucocq J.M."/>
            <person name="Schweder T."/>
            <person name="Rattei T."/>
            <person name="Hall N."/>
            <person name="Hirt R.P."/>
            <person name="Embley T.M."/>
        </authorList>
    </citation>
    <scope>NUCLEOTIDE SEQUENCE [LARGE SCALE GENOMIC DNA]</scope>
</reference>
<dbReference type="AlphaFoldDB" id="L7JXI2"/>
<dbReference type="HOGENOM" id="CLU_024853_3_2_1"/>
<evidence type="ECO:0000256" key="9">
    <source>
        <dbReference type="ARBA" id="ARBA00023235"/>
    </source>
</evidence>
<keyword evidence="6" id="KW-0521">NADP</keyword>
<dbReference type="Pfam" id="PF03853">
    <property type="entry name" value="YjeF_N"/>
    <property type="match status" value="1"/>
</dbReference>
<dbReference type="EC" id="5.1.99.6" evidence="3"/>
<dbReference type="InterPro" id="IPR032976">
    <property type="entry name" value="YJEFN_prot_NAXE-like"/>
</dbReference>
<keyword evidence="8" id="KW-0520">NAD</keyword>
<name>L7JXI2_TRAHO</name>